<comment type="caution">
    <text evidence="3">The sequence shown here is derived from an EMBL/GenBank/DDBJ whole genome shotgun (WGS) entry which is preliminary data.</text>
</comment>
<dbReference type="EMBL" id="JAAGWQ010000026">
    <property type="protein sequence ID" value="KAF5677215.1"/>
    <property type="molecule type" value="Genomic_DNA"/>
</dbReference>
<evidence type="ECO:0000313" key="3">
    <source>
        <dbReference type="EMBL" id="KAF5677215.1"/>
    </source>
</evidence>
<sequence length="297" mass="32443">MPSHNHLGQAWSLLVLLGLLVLVSPVSASWADPFEGFYGYNDGLQAIIRSNCSDVYASYLENRRNSSGIEPALRIFGFESMTAEMMECILGNAPELVKSKMAAAAIVLGLAPTIIATLGVRPHDTALLSIIGRRHLLAFAIAVGSPAVNAYRTSEFSAAINTLGEKTIPRSRTMRRLDPIFTVLSYTLAAASIANVGELTYRLGASAIFTVLIDAEYLAFLWAFLGVFIHFMTGIAMRMRLSSRVVPSDQVTRGSWPVVPELYTRFIPRPYCLLSCRSSQPSSLLATSSSALWYCHQ</sequence>
<organism evidence="3 4">
    <name type="scientific">Fusarium heterosporum</name>
    <dbReference type="NCBI Taxonomy" id="42747"/>
    <lineage>
        <taxon>Eukaryota</taxon>
        <taxon>Fungi</taxon>
        <taxon>Dikarya</taxon>
        <taxon>Ascomycota</taxon>
        <taxon>Pezizomycotina</taxon>
        <taxon>Sordariomycetes</taxon>
        <taxon>Hypocreomycetidae</taxon>
        <taxon>Hypocreales</taxon>
        <taxon>Nectriaceae</taxon>
        <taxon>Fusarium</taxon>
        <taxon>Fusarium heterosporum species complex</taxon>
    </lineage>
</organism>
<protein>
    <submittedName>
        <fullName evidence="3">Uncharacterized protein</fullName>
    </submittedName>
</protein>
<keyword evidence="4" id="KW-1185">Reference proteome</keyword>
<keyword evidence="1" id="KW-1133">Transmembrane helix</keyword>
<reference evidence="3 4" key="1">
    <citation type="submission" date="2020-05" db="EMBL/GenBank/DDBJ databases">
        <title>Identification and distribution of gene clusters putatively required for synthesis of sphingolipid metabolism inhibitors in phylogenetically diverse species of the filamentous fungus Fusarium.</title>
        <authorList>
            <person name="Kim H.-S."/>
            <person name="Busman M."/>
            <person name="Brown D.W."/>
            <person name="Divon H."/>
            <person name="Uhlig S."/>
            <person name="Proctor R.H."/>
        </authorList>
    </citation>
    <scope>NUCLEOTIDE SEQUENCE [LARGE SCALE GENOMIC DNA]</scope>
    <source>
        <strain evidence="3 4">NRRL 20693</strain>
    </source>
</reference>
<keyword evidence="1" id="KW-0812">Transmembrane</keyword>
<feature type="signal peptide" evidence="2">
    <location>
        <begin position="1"/>
        <end position="28"/>
    </location>
</feature>
<keyword evidence="2" id="KW-0732">Signal</keyword>
<dbReference type="OrthoDB" id="3009728at2759"/>
<evidence type="ECO:0000313" key="4">
    <source>
        <dbReference type="Proteomes" id="UP000567885"/>
    </source>
</evidence>
<dbReference type="Proteomes" id="UP000567885">
    <property type="component" value="Unassembled WGS sequence"/>
</dbReference>
<keyword evidence="1" id="KW-0472">Membrane</keyword>
<feature type="chain" id="PRO_5034232950" evidence="2">
    <location>
        <begin position="29"/>
        <end position="297"/>
    </location>
</feature>
<evidence type="ECO:0000256" key="1">
    <source>
        <dbReference type="SAM" id="Phobius"/>
    </source>
</evidence>
<gene>
    <name evidence="3" type="ORF">FHETE_1727</name>
</gene>
<accession>A0A8H5TRT6</accession>
<feature type="transmembrane region" description="Helical" evidence="1">
    <location>
        <begin position="217"/>
        <end position="237"/>
    </location>
</feature>
<dbReference type="AlphaFoldDB" id="A0A8H5TRT6"/>
<feature type="transmembrane region" description="Helical" evidence="1">
    <location>
        <begin position="101"/>
        <end position="120"/>
    </location>
</feature>
<name>A0A8H5TRT6_FUSHE</name>
<proteinExistence type="predicted"/>
<evidence type="ECO:0000256" key="2">
    <source>
        <dbReference type="SAM" id="SignalP"/>
    </source>
</evidence>
<feature type="transmembrane region" description="Helical" evidence="1">
    <location>
        <begin position="180"/>
        <end position="197"/>
    </location>
</feature>